<keyword evidence="4" id="KW-1185">Reference proteome</keyword>
<feature type="region of interest" description="Disordered" evidence="2">
    <location>
        <begin position="447"/>
        <end position="478"/>
    </location>
</feature>
<dbReference type="GeneID" id="114505595"/>
<feature type="compositionally biased region" description="Low complexity" evidence="2">
    <location>
        <begin position="460"/>
        <end position="475"/>
    </location>
</feature>
<dbReference type="Proteomes" id="UP000504628">
    <property type="component" value="Chromosome X"/>
</dbReference>
<accession>A0A6J2MMU3</accession>
<dbReference type="GO" id="GO:0000124">
    <property type="term" value="C:SAGA complex"/>
    <property type="evidence" value="ECO:0007669"/>
    <property type="project" value="InterPro"/>
</dbReference>
<evidence type="ECO:0000256" key="2">
    <source>
        <dbReference type="SAM" id="MobiDB-lite"/>
    </source>
</evidence>
<dbReference type="PANTHER" id="PTHR13526">
    <property type="entry name" value="TRANSCRIPTION FACTOR SPT20 HOMOLOG"/>
    <property type="match status" value="1"/>
</dbReference>
<dbReference type="OrthoDB" id="1932706at2759"/>
<feature type="region of interest" description="Disordered" evidence="2">
    <location>
        <begin position="691"/>
        <end position="710"/>
    </location>
</feature>
<feature type="domain" description="Spt20-like SEP" evidence="3">
    <location>
        <begin position="77"/>
        <end position="220"/>
    </location>
</feature>
<evidence type="ECO:0000256" key="1">
    <source>
        <dbReference type="ARBA" id="ARBA00009112"/>
    </source>
</evidence>
<dbReference type="Pfam" id="PF12090">
    <property type="entry name" value="Spt20_SEP"/>
    <property type="match status" value="1"/>
</dbReference>
<dbReference type="InParanoid" id="A0A6J2MMU3"/>
<dbReference type="KEGG" id="pdic:114505595"/>
<feature type="region of interest" description="Disordered" evidence="2">
    <location>
        <begin position="560"/>
        <end position="595"/>
    </location>
</feature>
<comment type="similarity">
    <text evidence="1">Belongs to the SPT20 family.</text>
</comment>
<dbReference type="GO" id="GO:0003712">
    <property type="term" value="F:transcription coregulator activity"/>
    <property type="evidence" value="ECO:0007669"/>
    <property type="project" value="InterPro"/>
</dbReference>
<dbReference type="PANTHER" id="PTHR13526:SF16">
    <property type="entry name" value="SPT20-LIKE SEP DOMAIN-CONTAINING PROTEIN"/>
    <property type="match status" value="1"/>
</dbReference>
<sequence length="770" mass="83312">MEKALERALDRAECVIESARQRPPKRKESSGGGKSLHEKLYDLYVEECGKEPEVMEELISNVNLLEKLVQRESLSRLVVSLYPGKQGYSLMLKGPSEPHSETIQLPYEESAFLEYLDAEELSPALVDLLEKSELNMFHSGCVIAEVRDYRQGGNAGPLGYQSRHVLLRPTMQTLACDVQSITSNNQKWTQEDKLLLESQLILATAEPLCLDPSVSVACTANRLLHNRQKMNTPTMRRNLKRYSTASPNEPQEPSCSPDPHKKSKASPAAEQNDLKISKAGNCVDMWNQRPCDLAVPFEEDVEKYAGEERSVQYDDSPLTDWPAYGVNDDISLFGCEAGDQSQTTKLTFMKSLNDPFISGIESAPKEATCGRRVFQYRSSKVEHCYSLMPESGIDTGEVESLFEELEPLSPECTFEVSQGSSSSAPLSQLSVQKEPAQPLALAVQPSVPREGVQHTPPPISLLSSSGNSSSGNNSLTPQQASRIRLLKMPSPVPASKPPSLPQKPSVEANNVRILPAASLCAANSAETIPASHVKAESAGSDLIKLAVPVPAGTVVRVSTATKGSTARARAPVPIRPSHLSSRGQPPSIGPTVPQAASQGGVQYNIDLSRFKPVGVLWVPHGVDIWRSPETQQLICQLISAPQLQQPPTTLQQHMLQGSIVQGSASQQTAFSAQQAAVMNRNEVGSVLQPQTVVQSQPASAQTAPGQSRPKHVVQLSSAFPQQPQPQQVRLRVLPSPVAAAPQIAQQGGRQQVAGQGKGKQNGGLPRPSKS</sequence>
<dbReference type="AlphaFoldDB" id="A0A6J2MMU3"/>
<feature type="compositionally biased region" description="Low complexity" evidence="2">
    <location>
        <begin position="739"/>
        <end position="754"/>
    </location>
</feature>
<dbReference type="RefSeq" id="XP_028379223.2">
    <property type="nucleotide sequence ID" value="XM_028523422.2"/>
</dbReference>
<gene>
    <name evidence="5" type="primary">LOC114505595</name>
</gene>
<feature type="region of interest" description="Disordered" evidence="2">
    <location>
        <begin position="739"/>
        <end position="770"/>
    </location>
</feature>
<protein>
    <submittedName>
        <fullName evidence="5">Transcription factor SPT20 homolog</fullName>
    </submittedName>
</protein>
<evidence type="ECO:0000313" key="5">
    <source>
        <dbReference type="RefSeq" id="XP_028379223.2"/>
    </source>
</evidence>
<dbReference type="InterPro" id="IPR046468">
    <property type="entry name" value="Spt20-like_SEP"/>
</dbReference>
<dbReference type="GO" id="GO:0006357">
    <property type="term" value="P:regulation of transcription by RNA polymerase II"/>
    <property type="evidence" value="ECO:0007669"/>
    <property type="project" value="TreeGrafter"/>
</dbReference>
<reference evidence="5" key="1">
    <citation type="submission" date="2025-08" db="UniProtKB">
        <authorList>
            <consortium name="RefSeq"/>
        </authorList>
    </citation>
    <scope>IDENTIFICATION</scope>
    <source>
        <tissue evidence="5">Muscle</tissue>
    </source>
</reference>
<evidence type="ECO:0000313" key="4">
    <source>
        <dbReference type="Proteomes" id="UP000504628"/>
    </source>
</evidence>
<feature type="compositionally biased region" description="Polar residues" evidence="2">
    <location>
        <begin position="691"/>
        <end position="705"/>
    </location>
</feature>
<proteinExistence type="inferred from homology"/>
<name>A0A6J2MMU3_9CHIR</name>
<feature type="region of interest" description="Disordered" evidence="2">
    <location>
        <begin position="242"/>
        <end position="273"/>
    </location>
</feature>
<organism evidence="4 5">
    <name type="scientific">Phyllostomus discolor</name>
    <name type="common">pale spear-nosed bat</name>
    <dbReference type="NCBI Taxonomy" id="89673"/>
    <lineage>
        <taxon>Eukaryota</taxon>
        <taxon>Metazoa</taxon>
        <taxon>Chordata</taxon>
        <taxon>Craniata</taxon>
        <taxon>Vertebrata</taxon>
        <taxon>Euteleostomi</taxon>
        <taxon>Mammalia</taxon>
        <taxon>Eutheria</taxon>
        <taxon>Laurasiatheria</taxon>
        <taxon>Chiroptera</taxon>
        <taxon>Yangochiroptera</taxon>
        <taxon>Phyllostomidae</taxon>
        <taxon>Phyllostominae</taxon>
        <taxon>Phyllostomus</taxon>
    </lineage>
</organism>
<dbReference type="InterPro" id="IPR021950">
    <property type="entry name" value="Spt20"/>
</dbReference>
<feature type="compositionally biased region" description="Polar residues" evidence="2">
    <location>
        <begin position="242"/>
        <end position="254"/>
    </location>
</feature>
<evidence type="ECO:0000259" key="3">
    <source>
        <dbReference type="Pfam" id="PF12090"/>
    </source>
</evidence>